<organism evidence="1 2">
    <name type="scientific">Oryza meyeriana var. granulata</name>
    <dbReference type="NCBI Taxonomy" id="110450"/>
    <lineage>
        <taxon>Eukaryota</taxon>
        <taxon>Viridiplantae</taxon>
        <taxon>Streptophyta</taxon>
        <taxon>Embryophyta</taxon>
        <taxon>Tracheophyta</taxon>
        <taxon>Spermatophyta</taxon>
        <taxon>Magnoliopsida</taxon>
        <taxon>Liliopsida</taxon>
        <taxon>Poales</taxon>
        <taxon>Poaceae</taxon>
        <taxon>BOP clade</taxon>
        <taxon>Oryzoideae</taxon>
        <taxon>Oryzeae</taxon>
        <taxon>Oryzinae</taxon>
        <taxon>Oryza</taxon>
        <taxon>Oryza meyeriana</taxon>
    </lineage>
</organism>
<protein>
    <recommendedName>
        <fullName evidence="3">AMP-binding enzyme C-terminal domain-containing protein</fullName>
    </recommendedName>
</protein>
<name>A0A6G1BRA6_9ORYZ</name>
<comment type="caution">
    <text evidence="1">The sequence shown here is derived from an EMBL/GenBank/DDBJ whole genome shotgun (WGS) entry which is preliminary data.</text>
</comment>
<gene>
    <name evidence="1" type="ORF">E2562_034338</name>
</gene>
<reference evidence="1 2" key="1">
    <citation type="submission" date="2019-11" db="EMBL/GenBank/DDBJ databases">
        <title>Whole genome sequence of Oryza granulata.</title>
        <authorList>
            <person name="Li W."/>
        </authorList>
    </citation>
    <scope>NUCLEOTIDE SEQUENCE [LARGE SCALE GENOMIC DNA]</scope>
    <source>
        <strain evidence="2">cv. Menghai</strain>
        <tissue evidence="1">Leaf</tissue>
    </source>
</reference>
<dbReference type="EMBL" id="SPHZ02000012">
    <property type="protein sequence ID" value="KAF0889943.1"/>
    <property type="molecule type" value="Genomic_DNA"/>
</dbReference>
<dbReference type="OrthoDB" id="6509636at2759"/>
<accession>A0A6G1BRA6</accession>
<evidence type="ECO:0000313" key="2">
    <source>
        <dbReference type="Proteomes" id="UP000479710"/>
    </source>
</evidence>
<sequence>MSWALYWFIRELALQIYLDRFAILKKKILVSSFTYIAPAELEGLLLSHPDILDVVVIPEGEARKGRMWCKALCSVGLRGLLRDASKMPGLYQ</sequence>
<evidence type="ECO:0008006" key="3">
    <source>
        <dbReference type="Google" id="ProtNLM"/>
    </source>
</evidence>
<dbReference type="AlphaFoldDB" id="A0A6G1BRA6"/>
<keyword evidence="2" id="KW-1185">Reference proteome</keyword>
<dbReference type="Proteomes" id="UP000479710">
    <property type="component" value="Unassembled WGS sequence"/>
</dbReference>
<evidence type="ECO:0000313" key="1">
    <source>
        <dbReference type="EMBL" id="KAF0889943.1"/>
    </source>
</evidence>
<proteinExistence type="predicted"/>